<dbReference type="SUPFAM" id="SSF50965">
    <property type="entry name" value="Galactose oxidase, central domain"/>
    <property type="match status" value="1"/>
</dbReference>
<dbReference type="PANTHER" id="PTHR23244">
    <property type="entry name" value="KELCH REPEAT DOMAIN"/>
    <property type="match status" value="1"/>
</dbReference>
<evidence type="ECO:0000313" key="3">
    <source>
        <dbReference type="Proteomes" id="UP000038009"/>
    </source>
</evidence>
<feature type="region of interest" description="Disordered" evidence="1">
    <location>
        <begin position="306"/>
        <end position="349"/>
    </location>
</feature>
<feature type="region of interest" description="Disordered" evidence="1">
    <location>
        <begin position="826"/>
        <end position="849"/>
    </location>
</feature>
<feature type="compositionally biased region" description="Low complexity" evidence="1">
    <location>
        <begin position="1010"/>
        <end position="1033"/>
    </location>
</feature>
<dbReference type="EMBL" id="LJSK01000052">
    <property type="protein sequence ID" value="KPI88396.1"/>
    <property type="molecule type" value="Genomic_DNA"/>
</dbReference>
<dbReference type="Proteomes" id="UP000038009">
    <property type="component" value="Unassembled WGS sequence"/>
</dbReference>
<evidence type="ECO:0000256" key="1">
    <source>
        <dbReference type="SAM" id="MobiDB-lite"/>
    </source>
</evidence>
<feature type="region of interest" description="Disordered" evidence="1">
    <location>
        <begin position="80"/>
        <end position="140"/>
    </location>
</feature>
<feature type="region of interest" description="Disordered" evidence="1">
    <location>
        <begin position="26"/>
        <end position="66"/>
    </location>
</feature>
<accession>A0A0N0P751</accession>
<dbReference type="OMA" id="YFYNDLW"/>
<evidence type="ECO:0000313" key="2">
    <source>
        <dbReference type="EMBL" id="KPI88396.1"/>
    </source>
</evidence>
<dbReference type="VEuPathDB" id="TriTrypDB:Lsey_0052_0190"/>
<dbReference type="PANTHER" id="PTHR23244:SF498">
    <property type="entry name" value="C2 DOMAIN-CONTAINING PROTEIN"/>
    <property type="match status" value="1"/>
</dbReference>
<dbReference type="Gene3D" id="2.120.10.80">
    <property type="entry name" value="Kelch-type beta propeller"/>
    <property type="match status" value="2"/>
</dbReference>
<proteinExistence type="predicted"/>
<gene>
    <name evidence="2" type="ORF">ABL78_2515</name>
</gene>
<feature type="region of interest" description="Disordered" evidence="1">
    <location>
        <begin position="1002"/>
        <end position="1042"/>
    </location>
</feature>
<dbReference type="InterPro" id="IPR015915">
    <property type="entry name" value="Kelch-typ_b-propeller"/>
</dbReference>
<reference evidence="2 3" key="1">
    <citation type="journal article" date="2015" name="PLoS Pathog.">
        <title>Leptomonas seymouri: Adaptations to the Dixenous Life Cycle Analyzed by Genome Sequencing, Transcriptome Profiling and Co-infection with Leishmania donovani.</title>
        <authorList>
            <person name="Kraeva N."/>
            <person name="Butenko A."/>
            <person name="Hlavacova J."/>
            <person name="Kostygov A."/>
            <person name="Myskova J."/>
            <person name="Grybchuk D."/>
            <person name="Lestinova T."/>
            <person name="Votypka J."/>
            <person name="Volf P."/>
            <person name="Opperdoes F."/>
            <person name="Flegontov P."/>
            <person name="Lukes J."/>
            <person name="Yurchenko V."/>
        </authorList>
    </citation>
    <scope>NUCLEOTIDE SEQUENCE [LARGE SCALE GENOMIC DNA]</scope>
    <source>
        <strain evidence="2 3">ATCC 30220</strain>
    </source>
</reference>
<feature type="region of interest" description="Disordered" evidence="1">
    <location>
        <begin position="884"/>
        <end position="904"/>
    </location>
</feature>
<feature type="compositionally biased region" description="Low complexity" evidence="1">
    <location>
        <begin position="367"/>
        <end position="386"/>
    </location>
</feature>
<feature type="region of interest" description="Disordered" evidence="1">
    <location>
        <begin position="1307"/>
        <end position="1330"/>
    </location>
</feature>
<feature type="compositionally biased region" description="Basic and acidic residues" evidence="1">
    <location>
        <begin position="40"/>
        <end position="49"/>
    </location>
</feature>
<sequence length="1401" mass="152416">MSTIPTYHGCFTLLYGDPEVREQQQYLQPLYGLTAEDDPPITRHSRESSQDESISSAGSSPTSAEDTHDDVLHMQRISIPGEPAVRRHKHPRIPCGLNPESTSVEEEDEENRSGGRDRVSAQQRGTSREGETADATTAAAVARPPRKINYVDLGLYPDLCTGVVGPQPVFGGVAVRSEAQVAHEPSPSPMKPYLFNSSGVPLLSSVVDPDALHRLQEARKPYPVPQSRSGHVLLPCPARGTLILYGGLGDYPFNDVWEYCTTTGRWTKLTCVPAVDSAGDGEVAVQQEGREDLIGRDEAAVAGIAEVRTPEATAPSPHSRPSRQRHQQRQRPSATRLERDEGDDTIAPIPNESLAAFIARLRAHNRNAAAPSDDSSTQSSSEVSGATEDVDELNEEEATLPVHAAPRNANMPPPAYGQSASLYVDEGGDTCMAILGGITVGDACVHGFFSLNLVTLTWRRLETTMRMKDVWGATAQTLYTPRRYTRPSVSTNGDSTSRDSNAEEEQVVVLFGGMTAIGEVIEPTTHILHLDHPLTADEISANAAMLLTSIDYDTTENARVMRRVLREEDAEAQAQDGTPTDDSQTVSLEERCARWRVAHADQLVRWRQRALRSLEGKYWAETIPSTSALHGRRRPTSAAFNRHFMFIFGGRDDLYFYNDLWCLNIVTRTWVQVRDGIPAHLMRRFLENPHNPRFGMLLNERGAQLRRRTVAAVEAKLAHNANSTMNNMIRSRDIHYALYSSSVNSTARARTGACMVVDVQRECLYLYGGFAYTGQQHLTFFDLHAYYVKENVWRRVSICQSRLWDAALDSAQAAVRFLEPCEEARPYPRHARPSGRPPNDAHRHASTPSASLCHAASSSSLPLTLMGYATRHFGSKTKDVQASVSSVCPPDRPPAPLIVRRGQRGSYNDYRNLEDAVDGASSPLPPDANPADCFHLPTFIPEARTMAAMVGDPRHPGTRFFLHGGRSGEEACGDLFELRIGVSRTVDVEYAKTQRIARLEAQTAAANRASTSPSFPSGRSSTNNNSIASNISQIPPPPPPSALGDPNFVTAASTAAVVATSAAAASGSHSDVNRLQLRSRRQLQRQLISAALEMQEEFEDAPAAHAMTIAETAPLPRHSLRDKAALWLRDGLAAADPKSLMFAELRNGRAVVNLRTHIHYSSRLSLLPNGVGGVAVAAGSAVGQTTLSASARRGGYGSLRHSTSSTSVPAAQQQQMDSLDGHLKRSALFLENLIYDVLLSKPISDNNSSNNGGEGMMSPCTHSAALTPPPESYSTFLSCPLAGSSPGTSPVSTAPHVQIVSRAQYATPRTPQPLSASTGAPQQRQNTLSPLQPELSSAHTQEYHTPSPALTRHSSSSFCSCNSSGLQPPATGNEYGYHTLLRILFHCEPFYKTLGASEKKQ</sequence>
<dbReference type="InterPro" id="IPR011043">
    <property type="entry name" value="Gal_Oxase/kelch_b-propeller"/>
</dbReference>
<feature type="compositionally biased region" description="Low complexity" evidence="1">
    <location>
        <begin position="51"/>
        <end position="63"/>
    </location>
</feature>
<feature type="region of interest" description="Disordered" evidence="1">
    <location>
        <begin position="367"/>
        <end position="394"/>
    </location>
</feature>
<dbReference type="SUPFAM" id="SSF117281">
    <property type="entry name" value="Kelch motif"/>
    <property type="match status" value="1"/>
</dbReference>
<organism evidence="2 3">
    <name type="scientific">Leptomonas seymouri</name>
    <dbReference type="NCBI Taxonomy" id="5684"/>
    <lineage>
        <taxon>Eukaryota</taxon>
        <taxon>Discoba</taxon>
        <taxon>Euglenozoa</taxon>
        <taxon>Kinetoplastea</taxon>
        <taxon>Metakinetoplastina</taxon>
        <taxon>Trypanosomatida</taxon>
        <taxon>Trypanosomatidae</taxon>
        <taxon>Leishmaniinae</taxon>
        <taxon>Leptomonas</taxon>
    </lineage>
</organism>
<keyword evidence="3" id="KW-1185">Reference proteome</keyword>
<comment type="caution">
    <text evidence="2">The sequence shown here is derived from an EMBL/GenBank/DDBJ whole genome shotgun (WGS) entry which is preliminary data.</text>
</comment>
<dbReference type="OrthoDB" id="45365at2759"/>
<protein>
    <submittedName>
        <fullName evidence="2">Uncharacterized protein</fullName>
    </submittedName>
</protein>
<feature type="compositionally biased region" description="Basic residues" evidence="1">
    <location>
        <begin position="320"/>
        <end position="329"/>
    </location>
</feature>
<name>A0A0N0P751_LEPSE</name>